<evidence type="ECO:0000256" key="3">
    <source>
        <dbReference type="SAM" id="SignalP"/>
    </source>
</evidence>
<sequence length="140" mass="15748">MKKSISIAVLLCILFVLFACSGPAADSERLAAVEVELKALKLKSEARDTAIREELALVRKNLENIQALLEIDKSRDAVSEDEESSSPSLEQELDEKAKSFVNENLARLMELTRKLLDNMEQELDERFNEKTQTPPQGDEI</sequence>
<evidence type="ECO:0000313" key="5">
    <source>
        <dbReference type="Proteomes" id="UP001317742"/>
    </source>
</evidence>
<reference evidence="4 5" key="1">
    <citation type="submission" date="2022-08" db="EMBL/GenBank/DDBJ databases">
        <title>Genome Sequence of the sulphate-reducing bacterium, Pseudodesulfovibrio sp. SYK.</title>
        <authorList>
            <person name="Kondo R."/>
            <person name="Kataoka T."/>
        </authorList>
    </citation>
    <scope>NUCLEOTIDE SEQUENCE [LARGE SCALE GENOMIC DNA]</scope>
    <source>
        <strain evidence="4 5">SYK</strain>
    </source>
</reference>
<feature type="signal peptide" evidence="3">
    <location>
        <begin position="1"/>
        <end position="24"/>
    </location>
</feature>
<protein>
    <submittedName>
        <fullName evidence="4">Uncharacterized protein</fullName>
    </submittedName>
</protein>
<feature type="region of interest" description="Disordered" evidence="2">
    <location>
        <begin position="74"/>
        <end position="95"/>
    </location>
</feature>
<keyword evidence="5" id="KW-1185">Reference proteome</keyword>
<gene>
    <name evidence="4" type="ORF">SYK_20860</name>
</gene>
<keyword evidence="1" id="KW-0175">Coiled coil</keyword>
<feature type="chain" id="PRO_5046927763" evidence="3">
    <location>
        <begin position="25"/>
        <end position="140"/>
    </location>
</feature>
<dbReference type="PROSITE" id="PS51257">
    <property type="entry name" value="PROKAR_LIPOPROTEIN"/>
    <property type="match status" value="1"/>
</dbReference>
<accession>A0ABM8B1N5</accession>
<dbReference type="EMBL" id="AP026709">
    <property type="protein sequence ID" value="BDQ37726.1"/>
    <property type="molecule type" value="Genomic_DNA"/>
</dbReference>
<evidence type="ECO:0000256" key="1">
    <source>
        <dbReference type="SAM" id="Coils"/>
    </source>
</evidence>
<name>A0ABM8B1N5_9BACT</name>
<dbReference type="RefSeq" id="WP_281760245.1">
    <property type="nucleotide sequence ID" value="NZ_AP026709.1"/>
</dbReference>
<organism evidence="4 5">
    <name type="scientific">Pseudodesulfovibrio nedwellii</name>
    <dbReference type="NCBI Taxonomy" id="2973072"/>
    <lineage>
        <taxon>Bacteria</taxon>
        <taxon>Pseudomonadati</taxon>
        <taxon>Thermodesulfobacteriota</taxon>
        <taxon>Desulfovibrionia</taxon>
        <taxon>Desulfovibrionales</taxon>
        <taxon>Desulfovibrionaceae</taxon>
    </lineage>
</organism>
<dbReference type="Proteomes" id="UP001317742">
    <property type="component" value="Chromosome"/>
</dbReference>
<feature type="coiled-coil region" evidence="1">
    <location>
        <begin position="102"/>
        <end position="129"/>
    </location>
</feature>
<proteinExistence type="predicted"/>
<evidence type="ECO:0000256" key="2">
    <source>
        <dbReference type="SAM" id="MobiDB-lite"/>
    </source>
</evidence>
<evidence type="ECO:0000313" key="4">
    <source>
        <dbReference type="EMBL" id="BDQ37726.1"/>
    </source>
</evidence>
<keyword evidence="3" id="KW-0732">Signal</keyword>